<evidence type="ECO:0000313" key="5">
    <source>
        <dbReference type="Proteomes" id="UP000053268"/>
    </source>
</evidence>
<keyword evidence="5" id="KW-1185">Reference proteome</keyword>
<dbReference type="PANTHER" id="PTHR13179">
    <property type="entry name" value="DEP DOMAIN CONTAINING PROTEIN 5"/>
    <property type="match status" value="1"/>
</dbReference>
<dbReference type="AlphaFoldDB" id="A0A0N0PA20"/>
<feature type="region of interest" description="Disordered" evidence="1">
    <location>
        <begin position="700"/>
        <end position="764"/>
    </location>
</feature>
<reference evidence="4 5" key="1">
    <citation type="journal article" date="2015" name="Nat. Commun.">
        <title>Outbred genome sequencing and CRISPR/Cas9 gene editing in butterflies.</title>
        <authorList>
            <person name="Li X."/>
            <person name="Fan D."/>
            <person name="Zhang W."/>
            <person name="Liu G."/>
            <person name="Zhang L."/>
            <person name="Zhao L."/>
            <person name="Fang X."/>
            <person name="Chen L."/>
            <person name="Dong Y."/>
            <person name="Chen Y."/>
            <person name="Ding Y."/>
            <person name="Zhao R."/>
            <person name="Feng M."/>
            <person name="Zhu Y."/>
            <person name="Feng Y."/>
            <person name="Jiang X."/>
            <person name="Zhu D."/>
            <person name="Xiang H."/>
            <person name="Feng X."/>
            <person name="Li S."/>
            <person name="Wang J."/>
            <person name="Zhang G."/>
            <person name="Kronforst M.R."/>
            <person name="Wang W."/>
        </authorList>
    </citation>
    <scope>NUCLEOTIDE SEQUENCE [LARGE SCALE GENOMIC DNA]</scope>
    <source>
        <strain evidence="4">Ya'a_city_454_Px</strain>
        <tissue evidence="4">Whole body</tissue>
    </source>
</reference>
<name>A0A0N0PA20_PAPXU</name>
<dbReference type="InterPro" id="IPR055213">
    <property type="entry name" value="IML1_double_psi_beta_barrel"/>
</dbReference>
<evidence type="ECO:0000313" key="4">
    <source>
        <dbReference type="EMBL" id="KPJ04539.1"/>
    </source>
</evidence>
<dbReference type="GO" id="GO:0034198">
    <property type="term" value="P:cellular response to amino acid starvation"/>
    <property type="evidence" value="ECO:0007669"/>
    <property type="project" value="TreeGrafter"/>
</dbReference>
<evidence type="ECO:0000259" key="3">
    <source>
        <dbReference type="Pfam" id="PF23013"/>
    </source>
</evidence>
<dbReference type="Pfam" id="PF23013">
    <property type="entry name" value="IML1_N"/>
    <property type="match status" value="1"/>
</dbReference>
<protein>
    <submittedName>
        <fullName evidence="4">DEP domain-containing protein 5</fullName>
    </submittedName>
</protein>
<proteinExistence type="predicted"/>
<evidence type="ECO:0000256" key="1">
    <source>
        <dbReference type="SAM" id="MobiDB-lite"/>
    </source>
</evidence>
<evidence type="ECO:0000259" key="2">
    <source>
        <dbReference type="Pfam" id="PF12257"/>
    </source>
</evidence>
<feature type="domain" description="IML1 N-terminal double psi beta-barrel" evidence="3">
    <location>
        <begin position="1"/>
        <end position="86"/>
    </location>
</feature>
<dbReference type="GO" id="GO:0005765">
    <property type="term" value="C:lysosomal membrane"/>
    <property type="evidence" value="ECO:0007669"/>
    <property type="project" value="TreeGrafter"/>
</dbReference>
<accession>A0A0N0PA20</accession>
<dbReference type="InterPro" id="IPR048255">
    <property type="entry name" value="IML1_N"/>
</dbReference>
<dbReference type="GO" id="GO:0010508">
    <property type="term" value="P:positive regulation of autophagy"/>
    <property type="evidence" value="ECO:0007669"/>
    <property type="project" value="TreeGrafter"/>
</dbReference>
<feature type="domain" description="Vacuolar membrane-associated protein Iml1 N-terminal" evidence="2">
    <location>
        <begin position="462"/>
        <end position="588"/>
    </location>
</feature>
<feature type="compositionally biased region" description="Basic and acidic residues" evidence="1">
    <location>
        <begin position="713"/>
        <end position="723"/>
    </location>
</feature>
<feature type="compositionally biased region" description="Polar residues" evidence="1">
    <location>
        <begin position="749"/>
        <end position="762"/>
    </location>
</feature>
<dbReference type="GO" id="GO:1990130">
    <property type="term" value="C:GATOR1 complex"/>
    <property type="evidence" value="ECO:0007669"/>
    <property type="project" value="TreeGrafter"/>
</dbReference>
<dbReference type="PANTHER" id="PTHR13179:SF8">
    <property type="entry name" value="GATOR COMPLEX PROTEIN DEPDC5"/>
    <property type="match status" value="1"/>
</dbReference>
<dbReference type="InterPro" id="IPR027244">
    <property type="entry name" value="IML1"/>
</dbReference>
<feature type="domain" description="Vacuolar membrane-associated protein Iml1 N-terminal" evidence="2">
    <location>
        <begin position="97"/>
        <end position="313"/>
    </location>
</feature>
<feature type="compositionally biased region" description="Low complexity" evidence="1">
    <location>
        <begin position="738"/>
        <end position="748"/>
    </location>
</feature>
<dbReference type="Pfam" id="PF12257">
    <property type="entry name" value="IML1"/>
    <property type="match status" value="2"/>
</dbReference>
<gene>
    <name evidence="4" type="ORF">RR46_00819</name>
</gene>
<organism evidence="4 5">
    <name type="scientific">Papilio xuthus</name>
    <name type="common">Asian swallowtail butterfly</name>
    <dbReference type="NCBI Taxonomy" id="66420"/>
    <lineage>
        <taxon>Eukaryota</taxon>
        <taxon>Metazoa</taxon>
        <taxon>Ecdysozoa</taxon>
        <taxon>Arthropoda</taxon>
        <taxon>Hexapoda</taxon>
        <taxon>Insecta</taxon>
        <taxon>Pterygota</taxon>
        <taxon>Neoptera</taxon>
        <taxon>Endopterygota</taxon>
        <taxon>Lepidoptera</taxon>
        <taxon>Glossata</taxon>
        <taxon>Ditrysia</taxon>
        <taxon>Papilionoidea</taxon>
        <taxon>Papilionidae</taxon>
        <taxon>Papilioninae</taxon>
        <taxon>Papilio</taxon>
    </lineage>
</organism>
<sequence>MKFFKLIVHQSSFSPEDLIINLKDYPGLKEKDIVEIYHPENDYPRLLLQVPKVEAPSRAVKDTISVEQSIATTFQLRTFADVYVNIVNVADVALDSVEVTFKDQYMGRSEMWRLKNHLVNTCVYLNKKIEYCGGAIRCQVYEMWSQGDRVACGVITEDTKIVFRSSTSMVYLFIQMSSEMWDFDIHGDLYFEKAVNGFLADLFAKWKKNGSNHEVTIVLFSRTFYKAKSLEEFPQHMKECLQKDYRGRYYEDFYRVAVQNERYDDWSNVLLQLRRLFTDYQKIVLQYHERANMEIPTAINSTAAQGNFLELSNDSVEITPSEACLNCSSLFYEKPVNRTCADAGVTDKWCSCHNMVKANESDPYVQKSLDLAVSYIQNITKTIETDYCMLCENLKLKTVLRHHFYVDDGRTFYIVAFLFVPGDVAFEANLMRDGNEISIVGPIETISAYNTRGNCVKKPNDRVAVQNERYDDWSNVLLQLRRLFTDYQKIVLQYHERANMEIPTAINSTAAQGNFLEVLNMIFEKHYLDRCFDRTGQLSVVITPGVGVFEVDRELTNVTKQRIIDNGVGSDLVCVGEQPLHAVPLLKFHNKDSGVNSIDDYSMPHWINLSFYSTNKKVAYSNFIPRIKLPPRMSQEPLKKMYEDEVKGKLVKEDEYMHNSIFDYDAYDAQIFQLPPAHSTCVQRVHTRTKKTSVAGLEISRKSPPTSVMHQRKMSDPDIHHSLGDMLTGGNKYGGLESTSDTTDSPSSINRLSPRSSISSNKPVIRTGRALINPFDPSHVKVKLTSNRRRWTHIFPKGPKGVLIQQHHYQARPAGEPASRNDDDCCDNITKDTGTSIMNNNHPVYQVDDREIKALEFHED</sequence>
<dbReference type="STRING" id="66420.A0A0N0PA20"/>
<dbReference type="GO" id="GO:1904262">
    <property type="term" value="P:negative regulation of TORC1 signaling"/>
    <property type="evidence" value="ECO:0007669"/>
    <property type="project" value="TreeGrafter"/>
</dbReference>
<dbReference type="Proteomes" id="UP000053268">
    <property type="component" value="Unassembled WGS sequence"/>
</dbReference>
<dbReference type="EMBL" id="KQ458960">
    <property type="protein sequence ID" value="KPJ04539.1"/>
    <property type="molecule type" value="Genomic_DNA"/>
</dbReference>
<dbReference type="GO" id="GO:0005096">
    <property type="term" value="F:GTPase activator activity"/>
    <property type="evidence" value="ECO:0007669"/>
    <property type="project" value="InterPro"/>
</dbReference>